<dbReference type="KEGG" id="vg:26640174"/>
<dbReference type="GeneID" id="26640174"/>
<name>A0A0K0KVH4_9CAUD</name>
<reference evidence="2" key="1">
    <citation type="submission" date="2014-08" db="EMBL/GenBank/DDBJ databases">
        <authorList>
            <person name="Edwards T."/>
        </authorList>
    </citation>
    <scope>NUCLEOTIDE SEQUENCE [LARGE SCALE GENOMIC DNA]</scope>
</reference>
<dbReference type="InterPro" id="IPR021503">
    <property type="entry name" value="DUF3110"/>
</dbReference>
<dbReference type="Proteomes" id="UP000207741">
    <property type="component" value="Segment"/>
</dbReference>
<accession>A0A0K0KVH4</accession>
<dbReference type="EMBL" id="KM359505">
    <property type="protein sequence ID" value="AIR93456.1"/>
    <property type="molecule type" value="Genomic_DNA"/>
</dbReference>
<dbReference type="Pfam" id="PF11360">
    <property type="entry name" value="DUF3110"/>
    <property type="match status" value="1"/>
</dbReference>
<proteinExistence type="predicted"/>
<sequence>MYILTIKGKEKNGAYSVVDEENENVLYMFIEKDDATRFALQLEDLDYPKMRVMEIEDEMMIRTCEMHGHKYAVITPNDIVVPPDEGGEYDFI</sequence>
<keyword evidence="2" id="KW-1185">Reference proteome</keyword>
<evidence type="ECO:0000313" key="2">
    <source>
        <dbReference type="Proteomes" id="UP000207741"/>
    </source>
</evidence>
<dbReference type="OrthoDB" id="26184at10239"/>
<evidence type="ECO:0008006" key="3">
    <source>
        <dbReference type="Google" id="ProtNLM"/>
    </source>
</evidence>
<organism evidence="1 2">
    <name type="scientific">Prochlorococcus phage P-TIM68</name>
    <dbReference type="NCBI Taxonomy" id="1542477"/>
    <lineage>
        <taxon>Viruses</taxon>
        <taxon>Duplodnaviria</taxon>
        <taxon>Heunggongvirae</taxon>
        <taxon>Uroviricota</taxon>
        <taxon>Caudoviricetes</taxon>
        <taxon>Pantevenvirales</taxon>
        <taxon>Kyanoviridae</taxon>
        <taxon>Haifavirus</taxon>
        <taxon>Haifavirus tim68</taxon>
    </lineage>
</organism>
<protein>
    <recommendedName>
        <fullName evidence="3">DUF3110 domain-containing protein</fullName>
    </recommendedName>
</protein>
<dbReference type="RefSeq" id="YP_009213630.1">
    <property type="nucleotide sequence ID" value="NC_028955.1"/>
</dbReference>
<evidence type="ECO:0000313" key="1">
    <source>
        <dbReference type="EMBL" id="AIR93456.1"/>
    </source>
</evidence>